<evidence type="ECO:0000256" key="4">
    <source>
        <dbReference type="ARBA" id="ARBA00022692"/>
    </source>
</evidence>
<proteinExistence type="predicted"/>
<accession>A0A0D2VNQ0</accession>
<evidence type="ECO:0000256" key="6">
    <source>
        <dbReference type="ARBA" id="ARBA00022989"/>
    </source>
</evidence>
<comment type="subcellular location">
    <subcellularLocation>
        <location evidence="1">Endoplasmic reticulum membrane</location>
        <topology evidence="1">Multi-pass membrane protein</topology>
    </subcellularLocation>
</comment>
<dbReference type="STRING" id="595528.A0A0D2VNQ0"/>
<keyword evidence="3" id="KW-0337">GPI-anchor biosynthesis</keyword>
<keyword evidence="7 8" id="KW-0472">Membrane</keyword>
<keyword evidence="10" id="KW-1185">Reference proteome</keyword>
<evidence type="ECO:0000256" key="8">
    <source>
        <dbReference type="SAM" id="Phobius"/>
    </source>
</evidence>
<reference evidence="10" key="1">
    <citation type="submission" date="2011-02" db="EMBL/GenBank/DDBJ databases">
        <title>The Genome Sequence of Capsaspora owczarzaki ATCC 30864.</title>
        <authorList>
            <person name="Russ C."/>
            <person name="Cuomo C."/>
            <person name="Burger G."/>
            <person name="Gray M.W."/>
            <person name="Holland P.W.H."/>
            <person name="King N."/>
            <person name="Lang F.B.F."/>
            <person name="Roger A.J."/>
            <person name="Ruiz-Trillo I."/>
            <person name="Young S.K."/>
            <person name="Zeng Q."/>
            <person name="Gargeya S."/>
            <person name="Alvarado L."/>
            <person name="Berlin A."/>
            <person name="Chapman S.B."/>
            <person name="Chen Z."/>
            <person name="Freedman E."/>
            <person name="Gellesch M."/>
            <person name="Goldberg J."/>
            <person name="Griggs A."/>
            <person name="Gujja S."/>
            <person name="Heilman E."/>
            <person name="Heiman D."/>
            <person name="Howarth C."/>
            <person name="Mehta T."/>
            <person name="Neiman D."/>
            <person name="Pearson M."/>
            <person name="Roberts A."/>
            <person name="Saif S."/>
            <person name="Shea T."/>
            <person name="Shenoy N."/>
            <person name="Sisk P."/>
            <person name="Stolte C."/>
            <person name="Sykes S."/>
            <person name="White J."/>
            <person name="Yandava C."/>
            <person name="Haas B."/>
            <person name="Nusbaum C."/>
            <person name="Birren B."/>
        </authorList>
    </citation>
    <scope>NUCLEOTIDE SEQUENCE</scope>
    <source>
        <strain evidence="10">ATCC 30864</strain>
    </source>
</reference>
<comment type="pathway">
    <text evidence="2">Glycolipid biosynthesis; glycosylphosphatidylinositol-anchor biosynthesis.</text>
</comment>
<name>A0A0D2VNQ0_CAPO3</name>
<feature type="transmembrane region" description="Helical" evidence="8">
    <location>
        <begin position="83"/>
        <end position="106"/>
    </location>
</feature>
<dbReference type="eggNOG" id="KOG3144">
    <property type="taxonomic scope" value="Eukaryota"/>
</dbReference>
<keyword evidence="4 8" id="KW-0812">Transmembrane</keyword>
<organism evidence="9 10">
    <name type="scientific">Capsaspora owczarzaki (strain ATCC 30864)</name>
    <dbReference type="NCBI Taxonomy" id="595528"/>
    <lineage>
        <taxon>Eukaryota</taxon>
        <taxon>Filasterea</taxon>
        <taxon>Capsaspora</taxon>
    </lineage>
</organism>
<evidence type="ECO:0000256" key="2">
    <source>
        <dbReference type="ARBA" id="ARBA00004687"/>
    </source>
</evidence>
<dbReference type="AlphaFoldDB" id="A0A0D2VNQ0"/>
<sequence>MSVVNAASVAVALSIAACVTGIIVNDVHMVQILQHHSPLFCWIFAIVYLVELVAIRSRRRLSIQSYTMTGRAPPLVPPIRQGLICTIASIFCFHIVFVLMGAPVVFNMTKTAALAAMLAALAVGPTALNFGFAQPPHSAATTSTPTNVLDALIYTFFNDSPDITDAKLSFWSACIGAWLGAIPIPLDWDAWWQEWPISVCLAMPATVILAWVARATVIRPKLD</sequence>
<dbReference type="GO" id="GO:0006506">
    <property type="term" value="P:GPI anchor biosynthetic process"/>
    <property type="evidence" value="ECO:0007669"/>
    <property type="project" value="UniProtKB-UniPathway"/>
</dbReference>
<dbReference type="RefSeq" id="XP_004363859.1">
    <property type="nucleotide sequence ID" value="XM_004363802.2"/>
</dbReference>
<dbReference type="OrthoDB" id="17366at2759"/>
<dbReference type="PhylomeDB" id="A0A0D2VNQ0"/>
<evidence type="ECO:0000256" key="5">
    <source>
        <dbReference type="ARBA" id="ARBA00022824"/>
    </source>
</evidence>
<gene>
    <name evidence="9" type="ORF">CAOG_003020</name>
</gene>
<evidence type="ECO:0000256" key="7">
    <source>
        <dbReference type="ARBA" id="ARBA00023136"/>
    </source>
</evidence>
<dbReference type="InParanoid" id="A0A0D2VNQ0"/>
<dbReference type="UniPathway" id="UPA00196"/>
<keyword evidence="6 8" id="KW-1133">Transmembrane helix</keyword>
<keyword evidence="5" id="KW-0256">Endoplasmic reticulum</keyword>
<feature type="transmembrane region" description="Helical" evidence="8">
    <location>
        <begin position="37"/>
        <end position="55"/>
    </location>
</feature>
<evidence type="ECO:0000256" key="1">
    <source>
        <dbReference type="ARBA" id="ARBA00004477"/>
    </source>
</evidence>
<dbReference type="Proteomes" id="UP000008743">
    <property type="component" value="Unassembled WGS sequence"/>
</dbReference>
<evidence type="ECO:0000256" key="3">
    <source>
        <dbReference type="ARBA" id="ARBA00022502"/>
    </source>
</evidence>
<evidence type="ECO:0000313" key="9">
    <source>
        <dbReference type="EMBL" id="KJE91977.1"/>
    </source>
</evidence>
<dbReference type="InterPro" id="IPR009580">
    <property type="entry name" value="GPI_biosynthesis_protein_Pig-F"/>
</dbReference>
<dbReference type="Pfam" id="PF06699">
    <property type="entry name" value="PIG-F"/>
    <property type="match status" value="1"/>
</dbReference>
<dbReference type="EMBL" id="KE346363">
    <property type="protein sequence ID" value="KJE91977.1"/>
    <property type="molecule type" value="Genomic_DNA"/>
</dbReference>
<feature type="transmembrane region" description="Helical" evidence="8">
    <location>
        <begin position="168"/>
        <end position="186"/>
    </location>
</feature>
<dbReference type="GO" id="GO:0005789">
    <property type="term" value="C:endoplasmic reticulum membrane"/>
    <property type="evidence" value="ECO:0007669"/>
    <property type="project" value="UniProtKB-SubCell"/>
</dbReference>
<protein>
    <submittedName>
        <fullName evidence="9">Uncharacterized protein</fullName>
    </submittedName>
</protein>
<feature type="transmembrane region" description="Helical" evidence="8">
    <location>
        <begin position="112"/>
        <end position="132"/>
    </location>
</feature>
<feature type="transmembrane region" description="Helical" evidence="8">
    <location>
        <begin position="192"/>
        <end position="213"/>
    </location>
</feature>
<evidence type="ECO:0000313" key="10">
    <source>
        <dbReference type="Proteomes" id="UP000008743"/>
    </source>
</evidence>